<evidence type="ECO:0000313" key="1">
    <source>
        <dbReference type="EMBL" id="PTW55686.1"/>
    </source>
</evidence>
<keyword evidence="2" id="KW-1185">Reference proteome</keyword>
<dbReference type="EMBL" id="QAYG01000012">
    <property type="protein sequence ID" value="PTW55686.1"/>
    <property type="molecule type" value="Genomic_DNA"/>
</dbReference>
<reference evidence="1 2" key="1">
    <citation type="submission" date="2018-04" db="EMBL/GenBank/DDBJ databases">
        <title>Genomic Encyclopedia of Archaeal and Bacterial Type Strains, Phase II (KMG-II): from individual species to whole genera.</title>
        <authorList>
            <person name="Goeker M."/>
        </authorList>
    </citation>
    <scope>NUCLEOTIDE SEQUENCE [LARGE SCALE GENOMIC DNA]</scope>
    <source>
        <strain evidence="1 2">DSM 23382</strain>
    </source>
</reference>
<protein>
    <submittedName>
        <fullName evidence="1">Uncharacterized protein</fullName>
    </submittedName>
</protein>
<comment type="caution">
    <text evidence="1">The sequence shown here is derived from an EMBL/GenBank/DDBJ whole genome shotgun (WGS) entry which is preliminary data.</text>
</comment>
<proteinExistence type="predicted"/>
<gene>
    <name evidence="1" type="ORF">C8N35_1129</name>
</gene>
<dbReference type="AlphaFoldDB" id="A0A2T5UVY9"/>
<dbReference type="Proteomes" id="UP000244081">
    <property type="component" value="Unassembled WGS sequence"/>
</dbReference>
<organism evidence="1 2">
    <name type="scientific">Breoghania corrubedonensis</name>
    <dbReference type="NCBI Taxonomy" id="665038"/>
    <lineage>
        <taxon>Bacteria</taxon>
        <taxon>Pseudomonadati</taxon>
        <taxon>Pseudomonadota</taxon>
        <taxon>Alphaproteobacteria</taxon>
        <taxon>Hyphomicrobiales</taxon>
        <taxon>Stappiaceae</taxon>
        <taxon>Breoghania</taxon>
    </lineage>
</organism>
<accession>A0A2T5UVY9</accession>
<sequence>MATYRQLIFPTGIAVDRDFGIGSLKIRTPSPIGAALKIVQGANHALAERRVVSQRMEKLQGQQGRRIAG</sequence>
<name>A0A2T5UVY9_9HYPH</name>
<evidence type="ECO:0000313" key="2">
    <source>
        <dbReference type="Proteomes" id="UP000244081"/>
    </source>
</evidence>